<dbReference type="SUPFAM" id="SSF54001">
    <property type="entry name" value="Cysteine proteinases"/>
    <property type="match status" value="1"/>
</dbReference>
<dbReference type="InParanoid" id="A0A1Q3C096"/>
<dbReference type="InterPro" id="IPR050164">
    <property type="entry name" value="Peptidase_C19"/>
</dbReference>
<dbReference type="EMBL" id="BDDD01001128">
    <property type="protein sequence ID" value="GAV73656.1"/>
    <property type="molecule type" value="Genomic_DNA"/>
</dbReference>
<dbReference type="InterPro" id="IPR038765">
    <property type="entry name" value="Papain-like_cys_pep_sf"/>
</dbReference>
<dbReference type="EC" id="3.4.19.12" evidence="3"/>
<dbReference type="Gene3D" id="3.90.70.10">
    <property type="entry name" value="Cysteine proteinases"/>
    <property type="match status" value="1"/>
</dbReference>
<evidence type="ECO:0000256" key="2">
    <source>
        <dbReference type="ARBA" id="ARBA00009085"/>
    </source>
</evidence>
<evidence type="ECO:0000256" key="6">
    <source>
        <dbReference type="ARBA" id="ARBA00022801"/>
    </source>
</evidence>
<reference evidence="10" key="1">
    <citation type="submission" date="2016-04" db="EMBL/GenBank/DDBJ databases">
        <title>Cephalotus genome sequencing.</title>
        <authorList>
            <person name="Fukushima K."/>
            <person name="Hasebe M."/>
            <person name="Fang X."/>
        </authorList>
    </citation>
    <scope>NUCLEOTIDE SEQUENCE [LARGE SCALE GENOMIC DNA]</scope>
    <source>
        <strain evidence="10">cv. St1</strain>
    </source>
</reference>
<comment type="caution">
    <text evidence="9">The sequence shown here is derived from an EMBL/GenBank/DDBJ whole genome shotgun (WGS) entry which is preliminary data.</text>
</comment>
<dbReference type="STRING" id="3775.A0A1Q3C096"/>
<dbReference type="GO" id="GO:0016579">
    <property type="term" value="P:protein deubiquitination"/>
    <property type="evidence" value="ECO:0007669"/>
    <property type="project" value="TreeGrafter"/>
</dbReference>
<protein>
    <recommendedName>
        <fullName evidence="3">ubiquitinyl hydrolase 1</fullName>
        <ecNumber evidence="3">3.4.19.12</ecNumber>
    </recommendedName>
</protein>
<dbReference type="PANTHER" id="PTHR24006">
    <property type="entry name" value="UBIQUITIN CARBOXYL-TERMINAL HYDROLASE"/>
    <property type="match status" value="1"/>
</dbReference>
<evidence type="ECO:0000256" key="7">
    <source>
        <dbReference type="ARBA" id="ARBA00022807"/>
    </source>
</evidence>
<keyword evidence="7" id="KW-0788">Thiol protease</keyword>
<dbReference type="GO" id="GO:0005634">
    <property type="term" value="C:nucleus"/>
    <property type="evidence" value="ECO:0007669"/>
    <property type="project" value="TreeGrafter"/>
</dbReference>
<evidence type="ECO:0000313" key="9">
    <source>
        <dbReference type="EMBL" id="GAV73656.1"/>
    </source>
</evidence>
<dbReference type="GO" id="GO:0004843">
    <property type="term" value="F:cysteine-type deubiquitinase activity"/>
    <property type="evidence" value="ECO:0007669"/>
    <property type="project" value="UniProtKB-EC"/>
</dbReference>
<keyword evidence="5" id="KW-0833">Ubl conjugation pathway</keyword>
<organism evidence="9 10">
    <name type="scientific">Cephalotus follicularis</name>
    <name type="common">Albany pitcher plant</name>
    <dbReference type="NCBI Taxonomy" id="3775"/>
    <lineage>
        <taxon>Eukaryota</taxon>
        <taxon>Viridiplantae</taxon>
        <taxon>Streptophyta</taxon>
        <taxon>Embryophyta</taxon>
        <taxon>Tracheophyta</taxon>
        <taxon>Spermatophyta</taxon>
        <taxon>Magnoliopsida</taxon>
        <taxon>eudicotyledons</taxon>
        <taxon>Gunneridae</taxon>
        <taxon>Pentapetalae</taxon>
        <taxon>rosids</taxon>
        <taxon>fabids</taxon>
        <taxon>Oxalidales</taxon>
        <taxon>Cephalotaceae</taxon>
        <taxon>Cephalotus</taxon>
    </lineage>
</organism>
<keyword evidence="6" id="KW-0378">Hydrolase</keyword>
<comment type="similarity">
    <text evidence="2">Belongs to the peptidase C19 family.</text>
</comment>
<gene>
    <name evidence="9" type="ORF">CFOL_v3_17139</name>
</gene>
<accession>A0A1Q3C096</accession>
<evidence type="ECO:0000259" key="8">
    <source>
        <dbReference type="PROSITE" id="PS50235"/>
    </source>
</evidence>
<dbReference type="PROSITE" id="PS50235">
    <property type="entry name" value="USP_3"/>
    <property type="match status" value="1"/>
</dbReference>
<keyword evidence="4" id="KW-0645">Protease</keyword>
<evidence type="ECO:0000256" key="4">
    <source>
        <dbReference type="ARBA" id="ARBA00022670"/>
    </source>
</evidence>
<evidence type="ECO:0000256" key="1">
    <source>
        <dbReference type="ARBA" id="ARBA00000707"/>
    </source>
</evidence>
<dbReference type="InterPro" id="IPR028889">
    <property type="entry name" value="USP"/>
</dbReference>
<dbReference type="AlphaFoldDB" id="A0A1Q3C096"/>
<dbReference type="OrthoDB" id="1271729at2759"/>
<name>A0A1Q3C096_CEPFO</name>
<sequence length="101" mass="11275">YGLSLDVTEEMSMTGALSFYITTEESSNVSCGGCWSKVPARKRVLLDERASFLILHLKILFSLNDKIKGHINFSLSLNMVPYSSSVEDMDYDLYGFIVHAG</sequence>
<feature type="non-terminal residue" evidence="9">
    <location>
        <position position="1"/>
    </location>
</feature>
<evidence type="ECO:0000313" key="10">
    <source>
        <dbReference type="Proteomes" id="UP000187406"/>
    </source>
</evidence>
<evidence type="ECO:0000256" key="3">
    <source>
        <dbReference type="ARBA" id="ARBA00012759"/>
    </source>
</evidence>
<feature type="domain" description="USP" evidence="8">
    <location>
        <begin position="1"/>
        <end position="101"/>
    </location>
</feature>
<keyword evidence="10" id="KW-1185">Reference proteome</keyword>
<dbReference type="GO" id="GO:0006508">
    <property type="term" value="P:proteolysis"/>
    <property type="evidence" value="ECO:0007669"/>
    <property type="project" value="UniProtKB-KW"/>
</dbReference>
<dbReference type="GO" id="GO:0005829">
    <property type="term" value="C:cytosol"/>
    <property type="evidence" value="ECO:0007669"/>
    <property type="project" value="TreeGrafter"/>
</dbReference>
<dbReference type="PANTHER" id="PTHR24006:SF758">
    <property type="entry name" value="UBIQUITIN CARBOXYL-TERMINAL HYDROLASE 36"/>
    <property type="match status" value="1"/>
</dbReference>
<dbReference type="Proteomes" id="UP000187406">
    <property type="component" value="Unassembled WGS sequence"/>
</dbReference>
<comment type="catalytic activity">
    <reaction evidence="1">
        <text>Thiol-dependent hydrolysis of ester, thioester, amide, peptide and isopeptide bonds formed by the C-terminal Gly of ubiquitin (a 76-residue protein attached to proteins as an intracellular targeting signal).</text>
        <dbReference type="EC" id="3.4.19.12"/>
    </reaction>
</comment>
<proteinExistence type="inferred from homology"/>
<evidence type="ECO:0000256" key="5">
    <source>
        <dbReference type="ARBA" id="ARBA00022786"/>
    </source>
</evidence>